<dbReference type="Proteomes" id="UP000193560">
    <property type="component" value="Unassembled WGS sequence"/>
</dbReference>
<evidence type="ECO:0000313" key="2">
    <source>
        <dbReference type="Proteomes" id="UP000193560"/>
    </source>
</evidence>
<comment type="caution">
    <text evidence="1">The sequence shown here is derived from an EMBL/GenBank/DDBJ whole genome shotgun (WGS) entry which is preliminary data.</text>
</comment>
<name>A0A1X2I3S0_9FUNG</name>
<accession>A0A1X2I3S0</accession>
<evidence type="ECO:0000313" key="1">
    <source>
        <dbReference type="EMBL" id="ORZ08605.1"/>
    </source>
</evidence>
<sequence length="125" mass="14626">MLQISEKASTQNDFQKIDLFRNIHIGYHAVMGCESMGSQRRFLRRNWMFTIAILIQSDFTGCDQQLLSFDFWYSIESIAHKKTTRSNIIMANPNCINFLRHIHDTIDISSSPKEVLMQKKGNTFY</sequence>
<dbReference type="AlphaFoldDB" id="A0A1X2I3S0"/>
<gene>
    <name evidence="1" type="ORF">BCR42DRAFT_396585</name>
</gene>
<reference evidence="1 2" key="1">
    <citation type="submission" date="2016-07" db="EMBL/GenBank/DDBJ databases">
        <title>Pervasive Adenine N6-methylation of Active Genes in Fungi.</title>
        <authorList>
            <consortium name="DOE Joint Genome Institute"/>
            <person name="Mondo S.J."/>
            <person name="Dannebaum R.O."/>
            <person name="Kuo R.C."/>
            <person name="Labutti K."/>
            <person name="Haridas S."/>
            <person name="Kuo A."/>
            <person name="Salamov A."/>
            <person name="Ahrendt S.R."/>
            <person name="Lipzen A."/>
            <person name="Sullivan W."/>
            <person name="Andreopoulos W.B."/>
            <person name="Clum A."/>
            <person name="Lindquist E."/>
            <person name="Daum C."/>
            <person name="Ramamoorthy G.K."/>
            <person name="Gryganskyi A."/>
            <person name="Culley D."/>
            <person name="Magnuson J.K."/>
            <person name="James T.Y."/>
            <person name="O'Malley M.A."/>
            <person name="Stajich J.E."/>
            <person name="Spatafora J.W."/>
            <person name="Visel A."/>
            <person name="Grigoriev I.V."/>
        </authorList>
    </citation>
    <scope>NUCLEOTIDE SEQUENCE [LARGE SCALE GENOMIC DNA]</scope>
    <source>
        <strain evidence="1 2">NRRL 1336</strain>
    </source>
</reference>
<proteinExistence type="predicted"/>
<dbReference type="EMBL" id="MCGE01000030">
    <property type="protein sequence ID" value="ORZ08605.1"/>
    <property type="molecule type" value="Genomic_DNA"/>
</dbReference>
<dbReference type="PROSITE" id="PS51257">
    <property type="entry name" value="PROKAR_LIPOPROTEIN"/>
    <property type="match status" value="1"/>
</dbReference>
<protein>
    <submittedName>
        <fullName evidence="1">Uncharacterized protein</fullName>
    </submittedName>
</protein>
<organism evidence="1 2">
    <name type="scientific">Absidia repens</name>
    <dbReference type="NCBI Taxonomy" id="90262"/>
    <lineage>
        <taxon>Eukaryota</taxon>
        <taxon>Fungi</taxon>
        <taxon>Fungi incertae sedis</taxon>
        <taxon>Mucoromycota</taxon>
        <taxon>Mucoromycotina</taxon>
        <taxon>Mucoromycetes</taxon>
        <taxon>Mucorales</taxon>
        <taxon>Cunninghamellaceae</taxon>
        <taxon>Absidia</taxon>
    </lineage>
</organism>
<keyword evidence="2" id="KW-1185">Reference proteome</keyword>